<evidence type="ECO:0000256" key="3">
    <source>
        <dbReference type="HAMAP-Rule" id="MF_00170"/>
    </source>
</evidence>
<dbReference type="Gene3D" id="3.30.70.260">
    <property type="match status" value="1"/>
</dbReference>
<feature type="binding site" evidence="3">
    <location>
        <begin position="97"/>
        <end position="100"/>
    </location>
    <ligand>
        <name>substrate</name>
    </ligand>
</feature>
<dbReference type="GO" id="GO:0005829">
    <property type="term" value="C:cytosol"/>
    <property type="evidence" value="ECO:0007669"/>
    <property type="project" value="TreeGrafter"/>
</dbReference>
<dbReference type="SUPFAM" id="SSF100950">
    <property type="entry name" value="NagB/RpiA/CoA transferase-like"/>
    <property type="match status" value="1"/>
</dbReference>
<dbReference type="GO" id="GO:0004751">
    <property type="term" value="F:ribose-5-phosphate isomerase activity"/>
    <property type="evidence" value="ECO:0007669"/>
    <property type="project" value="UniProtKB-UniRule"/>
</dbReference>
<dbReference type="InterPro" id="IPR020672">
    <property type="entry name" value="Ribose5P_isomerase_typA_subgr"/>
</dbReference>
<dbReference type="EC" id="5.3.1.6" evidence="3"/>
<feature type="binding site" evidence="3">
    <location>
        <begin position="29"/>
        <end position="32"/>
    </location>
    <ligand>
        <name>substrate</name>
    </ligand>
</feature>
<proteinExistence type="inferred from homology"/>
<feature type="active site" description="Proton acceptor" evidence="3">
    <location>
        <position position="106"/>
    </location>
</feature>
<name>A0AAJ5WTN0_9BACT</name>
<dbReference type="AlphaFoldDB" id="A0AAJ5WTN0"/>
<organism evidence="4 5">
    <name type="scientific">Candidatus Pseudobacter hemicellulosilyticus</name>
    <dbReference type="NCBI Taxonomy" id="3121375"/>
    <lineage>
        <taxon>Bacteria</taxon>
        <taxon>Pseudomonadati</taxon>
        <taxon>Bacteroidota</taxon>
        <taxon>Chitinophagia</taxon>
        <taxon>Chitinophagales</taxon>
        <taxon>Chitinophagaceae</taxon>
        <taxon>Pseudobacter</taxon>
    </lineage>
</organism>
<evidence type="ECO:0000256" key="2">
    <source>
        <dbReference type="ARBA" id="ARBA00023235"/>
    </source>
</evidence>
<dbReference type="NCBIfam" id="NF001924">
    <property type="entry name" value="PRK00702.1"/>
    <property type="match status" value="1"/>
</dbReference>
<evidence type="ECO:0000256" key="1">
    <source>
        <dbReference type="ARBA" id="ARBA00001713"/>
    </source>
</evidence>
<evidence type="ECO:0000313" key="4">
    <source>
        <dbReference type="EMBL" id="WEK35954.1"/>
    </source>
</evidence>
<keyword evidence="2 3" id="KW-0413">Isomerase</keyword>
<dbReference type="Gene3D" id="3.40.50.1360">
    <property type="match status" value="1"/>
</dbReference>
<dbReference type="PANTHER" id="PTHR11934">
    <property type="entry name" value="RIBOSE-5-PHOSPHATE ISOMERASE"/>
    <property type="match status" value="1"/>
</dbReference>
<feature type="binding site" evidence="3">
    <location>
        <position position="124"/>
    </location>
    <ligand>
        <name>substrate</name>
    </ligand>
</feature>
<dbReference type="SUPFAM" id="SSF75445">
    <property type="entry name" value="D-ribose-5-phosphate isomerase (RpiA), lid domain"/>
    <property type="match status" value="1"/>
</dbReference>
<comment type="function">
    <text evidence="3">Catalyzes the reversible conversion of ribose-5-phosphate to ribulose 5-phosphate.</text>
</comment>
<comment type="subunit">
    <text evidence="3">Homodimer.</text>
</comment>
<comment type="similarity">
    <text evidence="3">Belongs to the ribose 5-phosphate isomerase family.</text>
</comment>
<dbReference type="Pfam" id="PF06026">
    <property type="entry name" value="Rib_5-P_isom_A"/>
    <property type="match status" value="1"/>
</dbReference>
<dbReference type="Proteomes" id="UP001220610">
    <property type="component" value="Chromosome"/>
</dbReference>
<dbReference type="CDD" id="cd01398">
    <property type="entry name" value="RPI_A"/>
    <property type="match status" value="1"/>
</dbReference>
<dbReference type="NCBIfam" id="TIGR00021">
    <property type="entry name" value="rpiA"/>
    <property type="match status" value="1"/>
</dbReference>
<dbReference type="InterPro" id="IPR037171">
    <property type="entry name" value="NagB/RpiA_transferase-like"/>
</dbReference>
<reference evidence="4" key="1">
    <citation type="submission" date="2023-03" db="EMBL/GenBank/DDBJ databases">
        <title>Andean soil-derived lignocellulolytic bacterial consortium as a source of novel taxa and putative plastic-active enzymes.</title>
        <authorList>
            <person name="Diaz-Garcia L."/>
            <person name="Chuvochina M."/>
            <person name="Feuerriegel G."/>
            <person name="Bunk B."/>
            <person name="Sproer C."/>
            <person name="Streit W.R."/>
            <person name="Rodriguez L.M."/>
            <person name="Overmann J."/>
            <person name="Jimenez D.J."/>
        </authorList>
    </citation>
    <scope>NUCLEOTIDE SEQUENCE</scope>
    <source>
        <strain evidence="4">MAG 7</strain>
    </source>
</reference>
<accession>A0AAJ5WTN0</accession>
<dbReference type="GO" id="GO:0006014">
    <property type="term" value="P:D-ribose metabolic process"/>
    <property type="evidence" value="ECO:0007669"/>
    <property type="project" value="TreeGrafter"/>
</dbReference>
<comment type="catalytic activity">
    <reaction evidence="1 3">
        <text>aldehydo-D-ribose 5-phosphate = D-ribulose 5-phosphate</text>
        <dbReference type="Rhea" id="RHEA:14657"/>
        <dbReference type="ChEBI" id="CHEBI:58121"/>
        <dbReference type="ChEBI" id="CHEBI:58273"/>
        <dbReference type="EC" id="5.3.1.6"/>
    </reaction>
</comment>
<sequence>MLTAKDIKQQLGREAADLITAGMIVGLGTGTTAHWLIDALGQRVREGLDISAVATSAKTAGLARQYGIPLLTLNEVVRIDLTIDGADEIDPQLRLIKGGGGALLQEKMVAAASAKLLIIADESKRVTQLGTFPLPVEVVPYNWTHVQRRLEKTYHIPATLRMQDSQPFQTDHGHYIIDCAFGQIADASSLSHALNAIPGVVDNGLFLDLAKQAWIGYPDGRVEKLAK</sequence>
<dbReference type="EMBL" id="CP119311">
    <property type="protein sequence ID" value="WEK35954.1"/>
    <property type="molecule type" value="Genomic_DNA"/>
</dbReference>
<dbReference type="HAMAP" id="MF_00170">
    <property type="entry name" value="Rib_5P_isom_A"/>
    <property type="match status" value="1"/>
</dbReference>
<evidence type="ECO:0000313" key="5">
    <source>
        <dbReference type="Proteomes" id="UP001220610"/>
    </source>
</evidence>
<gene>
    <name evidence="3 4" type="primary">rpiA</name>
    <name evidence="4" type="ORF">P0Y53_00450</name>
</gene>
<dbReference type="FunFam" id="3.40.50.1360:FF:000001">
    <property type="entry name" value="Ribose-5-phosphate isomerase A"/>
    <property type="match status" value="1"/>
</dbReference>
<dbReference type="InterPro" id="IPR004788">
    <property type="entry name" value="Ribose5P_isomerase_type_A"/>
</dbReference>
<dbReference type="PANTHER" id="PTHR11934:SF0">
    <property type="entry name" value="RIBOSE-5-PHOSPHATE ISOMERASE"/>
    <property type="match status" value="1"/>
</dbReference>
<feature type="binding site" evidence="3">
    <location>
        <begin position="84"/>
        <end position="87"/>
    </location>
    <ligand>
        <name>substrate</name>
    </ligand>
</feature>
<protein>
    <recommendedName>
        <fullName evidence="3">Ribose-5-phosphate isomerase A</fullName>
        <ecNumber evidence="3">5.3.1.6</ecNumber>
    </recommendedName>
    <alternativeName>
        <fullName evidence="3">Phosphoriboisomerase A</fullName>
        <shortName evidence="3">PRI</shortName>
    </alternativeName>
</protein>
<dbReference type="GO" id="GO:0009052">
    <property type="term" value="P:pentose-phosphate shunt, non-oxidative branch"/>
    <property type="evidence" value="ECO:0007669"/>
    <property type="project" value="UniProtKB-UniRule"/>
</dbReference>
<comment type="pathway">
    <text evidence="3">Carbohydrate degradation; pentose phosphate pathway; D-ribose 5-phosphate from D-ribulose 5-phosphate (non-oxidative stage): step 1/1.</text>
</comment>